<evidence type="ECO:0000259" key="1">
    <source>
        <dbReference type="Pfam" id="PF00561"/>
    </source>
</evidence>
<gene>
    <name evidence="2" type="ORF">ABE65_012330</name>
</gene>
<dbReference type="STRING" id="1221500.ABE65_012330"/>
<dbReference type="Proteomes" id="UP000076623">
    <property type="component" value="Chromosome"/>
</dbReference>
<keyword evidence="3" id="KW-1185">Reference proteome</keyword>
<accession>A0A160IMS2</accession>
<evidence type="ECO:0000313" key="2">
    <source>
        <dbReference type="EMBL" id="ANC77541.1"/>
    </source>
</evidence>
<name>A0A160IMS2_9BACL</name>
<feature type="domain" description="AB hydrolase-1" evidence="1">
    <location>
        <begin position="21"/>
        <end position="251"/>
    </location>
</feature>
<dbReference type="Gene3D" id="3.40.50.1820">
    <property type="entry name" value="alpha/beta hydrolase"/>
    <property type="match status" value="1"/>
</dbReference>
<dbReference type="InterPro" id="IPR000073">
    <property type="entry name" value="AB_hydrolase_1"/>
</dbReference>
<dbReference type="KEGG" id="fpn:ABE65_012330"/>
<proteinExistence type="predicted"/>
<sequence>MSYCQVQKANIYYEEYGSGTPIVMIHGFSPDHRLMKGCMEPIFQDRDDYRRIYIDLPGMGQTKDYETIQNSDEMLEAVIQFIDTLLPDQSFLLAGQSYGGYMMRGIIAKMPERVLGAAFICPMILPNHSERTLPEQTNIEVDHEFLTTLTKEQREDFKGIHVKIDEYTWKRYREEVVVGLRIADSAFLEKISGAYGYTFKIDQEVFEKPCAFITGRQDHVTGYKDVYDLLDKYPRATFSILDVAGHNLQIEQGELLNIQIGDWLNRVNFHTKALSKWNA</sequence>
<organism evidence="2 3">
    <name type="scientific">Fictibacillus phosphorivorans</name>
    <dbReference type="NCBI Taxonomy" id="1221500"/>
    <lineage>
        <taxon>Bacteria</taxon>
        <taxon>Bacillati</taxon>
        <taxon>Bacillota</taxon>
        <taxon>Bacilli</taxon>
        <taxon>Bacillales</taxon>
        <taxon>Fictibacillaceae</taxon>
        <taxon>Fictibacillus</taxon>
    </lineage>
</organism>
<reference evidence="2 3" key="1">
    <citation type="submission" date="2016-04" db="EMBL/GenBank/DDBJ databases">
        <title>Complete genome sequence of Fictibacillus phosphorivorans G25-29, a strain toxic to nematodes.</title>
        <authorList>
            <person name="Zheng Z."/>
        </authorList>
    </citation>
    <scope>NUCLEOTIDE SEQUENCE [LARGE SCALE GENOMIC DNA]</scope>
    <source>
        <strain evidence="2 3">G25-29</strain>
    </source>
</reference>
<evidence type="ECO:0000313" key="3">
    <source>
        <dbReference type="Proteomes" id="UP000076623"/>
    </source>
</evidence>
<dbReference type="PANTHER" id="PTHR43798">
    <property type="entry name" value="MONOACYLGLYCEROL LIPASE"/>
    <property type="match status" value="1"/>
</dbReference>
<keyword evidence="2" id="KW-0378">Hydrolase</keyword>
<dbReference type="SUPFAM" id="SSF53474">
    <property type="entry name" value="alpha/beta-Hydrolases"/>
    <property type="match status" value="1"/>
</dbReference>
<dbReference type="RefSeq" id="WP_066395302.1">
    <property type="nucleotide sequence ID" value="NZ_CP015378.1"/>
</dbReference>
<protein>
    <submittedName>
        <fullName evidence="2">2-hydroxy-6-oxo-6-phenylhexa-2,4-dienoate hydrolase</fullName>
    </submittedName>
</protein>
<dbReference type="EMBL" id="CP015378">
    <property type="protein sequence ID" value="ANC77541.1"/>
    <property type="molecule type" value="Genomic_DNA"/>
</dbReference>
<dbReference type="PANTHER" id="PTHR43798:SF6">
    <property type="entry name" value="HYDROLASE, PUTATIVE (AFU_ORTHOLOGUE AFUA_4G13070)-RELATED"/>
    <property type="match status" value="1"/>
</dbReference>
<dbReference type="InterPro" id="IPR050266">
    <property type="entry name" value="AB_hydrolase_sf"/>
</dbReference>
<dbReference type="Pfam" id="PF00561">
    <property type="entry name" value="Abhydrolase_1"/>
    <property type="match status" value="1"/>
</dbReference>
<dbReference type="AlphaFoldDB" id="A0A160IMS2"/>
<dbReference type="GO" id="GO:0016787">
    <property type="term" value="F:hydrolase activity"/>
    <property type="evidence" value="ECO:0007669"/>
    <property type="project" value="UniProtKB-KW"/>
</dbReference>
<dbReference type="InterPro" id="IPR029058">
    <property type="entry name" value="AB_hydrolase_fold"/>
</dbReference>